<reference evidence="6 7" key="1">
    <citation type="submission" date="2012-08" db="EMBL/GenBank/DDBJ databases">
        <title>Oryza genome evolution.</title>
        <authorList>
            <person name="Wing R.A."/>
        </authorList>
    </citation>
    <scope>NUCLEOTIDE SEQUENCE</scope>
</reference>
<keyword evidence="7" id="KW-1185">Reference proteome</keyword>
<evidence type="ECO:0000256" key="1">
    <source>
        <dbReference type="ARBA" id="ARBA00001961"/>
    </source>
</evidence>
<dbReference type="Gene3D" id="2.60.120.330">
    <property type="entry name" value="B-lactam Antibiotic, Isopenicillin N Synthase, Chain"/>
    <property type="match status" value="2"/>
</dbReference>
<dbReference type="eggNOG" id="KOG0143">
    <property type="taxonomic scope" value="Eukaryota"/>
</dbReference>
<evidence type="ECO:0000259" key="5">
    <source>
        <dbReference type="Pfam" id="PF14226"/>
    </source>
</evidence>
<accession>A0A0D9X314</accession>
<evidence type="ECO:0000256" key="2">
    <source>
        <dbReference type="ARBA" id="ARBA00022723"/>
    </source>
</evidence>
<dbReference type="Pfam" id="PF14226">
    <property type="entry name" value="DIOX_N"/>
    <property type="match status" value="1"/>
</dbReference>
<name>A0A0D9X314_9ORYZ</name>
<organism evidence="6 7">
    <name type="scientific">Leersia perrieri</name>
    <dbReference type="NCBI Taxonomy" id="77586"/>
    <lineage>
        <taxon>Eukaryota</taxon>
        <taxon>Viridiplantae</taxon>
        <taxon>Streptophyta</taxon>
        <taxon>Embryophyta</taxon>
        <taxon>Tracheophyta</taxon>
        <taxon>Spermatophyta</taxon>
        <taxon>Magnoliopsida</taxon>
        <taxon>Liliopsida</taxon>
        <taxon>Poales</taxon>
        <taxon>Poaceae</taxon>
        <taxon>BOP clade</taxon>
        <taxon>Oryzoideae</taxon>
        <taxon>Oryzeae</taxon>
        <taxon>Oryzinae</taxon>
        <taxon>Leersia</taxon>
    </lineage>
</organism>
<protein>
    <recommendedName>
        <fullName evidence="5">Non-haem dioxygenase N-terminal domain-containing protein</fullName>
    </recommendedName>
</protein>
<dbReference type="InterPro" id="IPR027443">
    <property type="entry name" value="IPNS-like_sf"/>
</dbReference>
<comment type="cofactor">
    <cofactor evidence="1">
        <name>L-ascorbate</name>
        <dbReference type="ChEBI" id="CHEBI:38290"/>
    </cofactor>
</comment>
<evidence type="ECO:0000313" key="6">
    <source>
        <dbReference type="EnsemblPlants" id="LPERR07G23480.1"/>
    </source>
</evidence>
<proteinExistence type="predicted"/>
<dbReference type="PANTHER" id="PTHR47990">
    <property type="entry name" value="2-OXOGLUTARATE (2OG) AND FE(II)-DEPENDENT OXYGENASE SUPERFAMILY PROTEIN-RELATED"/>
    <property type="match status" value="1"/>
</dbReference>
<dbReference type="Gramene" id="LPERR07G23480.1">
    <property type="protein sequence ID" value="LPERR07G23480.1"/>
    <property type="gene ID" value="LPERR07G23480"/>
</dbReference>
<keyword evidence="4" id="KW-0408">Iron</keyword>
<reference evidence="6" key="3">
    <citation type="submission" date="2015-04" db="UniProtKB">
        <authorList>
            <consortium name="EnsemblPlants"/>
        </authorList>
    </citation>
    <scope>IDENTIFICATION</scope>
</reference>
<dbReference type="GO" id="GO:0016491">
    <property type="term" value="F:oxidoreductase activity"/>
    <property type="evidence" value="ECO:0007669"/>
    <property type="project" value="UniProtKB-KW"/>
</dbReference>
<keyword evidence="2" id="KW-0479">Metal-binding</keyword>
<dbReference type="AlphaFoldDB" id="A0A0D9X314"/>
<reference evidence="7" key="2">
    <citation type="submission" date="2013-12" db="EMBL/GenBank/DDBJ databases">
        <authorList>
            <person name="Yu Y."/>
            <person name="Lee S."/>
            <person name="de Baynast K."/>
            <person name="Wissotski M."/>
            <person name="Liu L."/>
            <person name="Talag J."/>
            <person name="Goicoechea J."/>
            <person name="Angelova A."/>
            <person name="Jetty R."/>
            <person name="Kudrna D."/>
            <person name="Golser W."/>
            <person name="Rivera L."/>
            <person name="Zhang J."/>
            <person name="Wing R."/>
        </authorList>
    </citation>
    <scope>NUCLEOTIDE SEQUENCE</scope>
</reference>
<sequence length="244" mass="27018">MAAVQVFDDAAILSKQEAIPSQFIWPADEAPGAAAFAVEEIAIPVVDLAEFMASGGGGGIGRDVVEACERHGFFQVVNHGVGEALIAEAYRCCDEFFYARPMEEKQRARRRAGENHRYASSFTAAAGTSTRFECKLPWKETLSFNCRAVHDYFVSVLGDDYRHMGRHASCIHRVVVNDAVTRRSLAFFLNPQLDRVVSPPPALIGPRAFPDFTCRRSDTKTMDAFHSSGHNDCTLIYHLGKWSV</sequence>
<dbReference type="EnsemblPlants" id="LPERR07G23480.1">
    <property type="protein sequence ID" value="LPERR07G23480.1"/>
    <property type="gene ID" value="LPERR07G23480"/>
</dbReference>
<dbReference type="SUPFAM" id="SSF51197">
    <property type="entry name" value="Clavaminate synthase-like"/>
    <property type="match status" value="1"/>
</dbReference>
<keyword evidence="3" id="KW-0560">Oxidoreductase</keyword>
<dbReference type="InterPro" id="IPR050231">
    <property type="entry name" value="Iron_ascorbate_oxido_reductase"/>
</dbReference>
<evidence type="ECO:0000313" key="7">
    <source>
        <dbReference type="Proteomes" id="UP000032180"/>
    </source>
</evidence>
<dbReference type="HOGENOM" id="CLU_010119_16_3_1"/>
<evidence type="ECO:0000256" key="4">
    <source>
        <dbReference type="ARBA" id="ARBA00023004"/>
    </source>
</evidence>
<feature type="domain" description="Non-haem dioxygenase N-terminal" evidence="5">
    <location>
        <begin position="43"/>
        <end position="147"/>
    </location>
</feature>
<dbReference type="InterPro" id="IPR026992">
    <property type="entry name" value="DIOX_N"/>
</dbReference>
<dbReference type="STRING" id="77586.A0A0D9X314"/>
<dbReference type="GO" id="GO:0046872">
    <property type="term" value="F:metal ion binding"/>
    <property type="evidence" value="ECO:0007669"/>
    <property type="project" value="UniProtKB-KW"/>
</dbReference>
<dbReference type="Proteomes" id="UP000032180">
    <property type="component" value="Chromosome 7"/>
</dbReference>
<evidence type="ECO:0000256" key="3">
    <source>
        <dbReference type="ARBA" id="ARBA00023002"/>
    </source>
</evidence>